<protein>
    <submittedName>
        <fullName evidence="1">Uncharacterized protein</fullName>
    </submittedName>
</protein>
<evidence type="ECO:0000313" key="1">
    <source>
        <dbReference type="EMBL" id="KAK4500708.1"/>
    </source>
</evidence>
<gene>
    <name evidence="1" type="ORF">PRZ48_008897</name>
</gene>
<comment type="caution">
    <text evidence="1">The sequence shown here is derived from an EMBL/GenBank/DDBJ whole genome shotgun (WGS) entry which is preliminary data.</text>
</comment>
<dbReference type="Proteomes" id="UP001305779">
    <property type="component" value="Unassembled WGS sequence"/>
</dbReference>
<reference evidence="1 2" key="1">
    <citation type="journal article" date="2023" name="G3 (Bethesda)">
        <title>A chromosome-level genome assembly of Zasmidium syzygii isolated from banana leaves.</title>
        <authorList>
            <person name="van Westerhoven A.C."/>
            <person name="Mehrabi R."/>
            <person name="Talebi R."/>
            <person name="Steentjes M.B.F."/>
            <person name="Corcolon B."/>
            <person name="Chong P.A."/>
            <person name="Kema G.H.J."/>
            <person name="Seidl M.F."/>
        </authorList>
    </citation>
    <scope>NUCLEOTIDE SEQUENCE [LARGE SCALE GENOMIC DNA]</scope>
    <source>
        <strain evidence="1 2">P124</strain>
    </source>
</reference>
<sequence>MGKPSRPWRPRAGLFSLPPELRNRILMEAAMQHSTNTDGTQRVFDILRLTTGRGPLFRHFYANRQMLREMRTLFFGNNIFSLTAEVVKLDSLHLHRLPNGIIDAQATLRSSEQLSKLDRSDDIRKTLTHKTRITFGLNRPQIYNGLPFLTMLAPHPSVRRLIRLLQLHLEVPRYYPEIPTYAQVYSGDKTDWLYPVRAIKEIGFENLEKLEIFITYTANSVLTKADEDVVVTAENRHITTSQGSQLKEWVREQMAGMNLAGIEATLHMA</sequence>
<evidence type="ECO:0000313" key="2">
    <source>
        <dbReference type="Proteomes" id="UP001305779"/>
    </source>
</evidence>
<name>A0ABR0EI08_ZASCE</name>
<dbReference type="EMBL" id="JAXOVC010000006">
    <property type="protein sequence ID" value="KAK4500708.1"/>
    <property type="molecule type" value="Genomic_DNA"/>
</dbReference>
<proteinExistence type="predicted"/>
<accession>A0ABR0EI08</accession>
<organism evidence="1 2">
    <name type="scientific">Zasmidium cellare</name>
    <name type="common">Wine cellar mold</name>
    <name type="synonym">Racodium cellare</name>
    <dbReference type="NCBI Taxonomy" id="395010"/>
    <lineage>
        <taxon>Eukaryota</taxon>
        <taxon>Fungi</taxon>
        <taxon>Dikarya</taxon>
        <taxon>Ascomycota</taxon>
        <taxon>Pezizomycotina</taxon>
        <taxon>Dothideomycetes</taxon>
        <taxon>Dothideomycetidae</taxon>
        <taxon>Mycosphaerellales</taxon>
        <taxon>Mycosphaerellaceae</taxon>
        <taxon>Zasmidium</taxon>
    </lineage>
</organism>
<keyword evidence="2" id="KW-1185">Reference proteome</keyword>